<dbReference type="eggNOG" id="ENOG5033KR6">
    <property type="taxonomic scope" value="Bacteria"/>
</dbReference>
<gene>
    <name evidence="2" type="ordered locus">Paes_0592</name>
</gene>
<name>B4S5Z7_PROA2</name>
<dbReference type="KEGG" id="paa:Paes_0592"/>
<evidence type="ECO:0000313" key="3">
    <source>
        <dbReference type="Proteomes" id="UP000002725"/>
    </source>
</evidence>
<evidence type="ECO:0008006" key="4">
    <source>
        <dbReference type="Google" id="ProtNLM"/>
    </source>
</evidence>
<keyword evidence="1" id="KW-0472">Membrane</keyword>
<reference evidence="2" key="1">
    <citation type="submission" date="2008-06" db="EMBL/GenBank/DDBJ databases">
        <title>Complete sequence of chromosome of Prosthecochloris aestuarii DSM 271.</title>
        <authorList>
            <consortium name="US DOE Joint Genome Institute"/>
            <person name="Lucas S."/>
            <person name="Copeland A."/>
            <person name="Lapidus A."/>
            <person name="Glavina del Rio T."/>
            <person name="Dalin E."/>
            <person name="Tice H."/>
            <person name="Bruce D."/>
            <person name="Goodwin L."/>
            <person name="Pitluck S."/>
            <person name="Schmutz J."/>
            <person name="Larimer F."/>
            <person name="Land M."/>
            <person name="Hauser L."/>
            <person name="Kyrpides N."/>
            <person name="Anderson I."/>
            <person name="Liu Z."/>
            <person name="Li T."/>
            <person name="Zhao F."/>
            <person name="Overmann J."/>
            <person name="Bryant D.A."/>
            <person name="Richardson P."/>
        </authorList>
    </citation>
    <scope>NUCLEOTIDE SEQUENCE [LARGE SCALE GENOMIC DNA]</scope>
    <source>
        <strain evidence="2">DSM 271</strain>
    </source>
</reference>
<proteinExistence type="predicted"/>
<accession>B4S5Z7</accession>
<sequence length="79" mass="8625">MKSSAKNSKTKKAAPQPMPLEKTNYIFLGIGIAIIAFGYSGMALENSVDGLFSLTISPVLLVGAYAWIIFALLYRKQKK</sequence>
<keyword evidence="3" id="KW-1185">Reference proteome</keyword>
<feature type="transmembrane region" description="Helical" evidence="1">
    <location>
        <begin position="50"/>
        <end position="74"/>
    </location>
</feature>
<keyword evidence="1" id="KW-0812">Transmembrane</keyword>
<organism evidence="2 3">
    <name type="scientific">Prosthecochloris aestuarii (strain DSM 271 / SK 413)</name>
    <dbReference type="NCBI Taxonomy" id="290512"/>
    <lineage>
        <taxon>Bacteria</taxon>
        <taxon>Pseudomonadati</taxon>
        <taxon>Chlorobiota</taxon>
        <taxon>Chlorobiia</taxon>
        <taxon>Chlorobiales</taxon>
        <taxon>Chlorobiaceae</taxon>
        <taxon>Prosthecochloris</taxon>
    </lineage>
</organism>
<dbReference type="AlphaFoldDB" id="B4S5Z7"/>
<evidence type="ECO:0000256" key="1">
    <source>
        <dbReference type="SAM" id="Phobius"/>
    </source>
</evidence>
<evidence type="ECO:0000313" key="2">
    <source>
        <dbReference type="EMBL" id="ACF45648.1"/>
    </source>
</evidence>
<dbReference type="EMBL" id="CP001108">
    <property type="protein sequence ID" value="ACF45648.1"/>
    <property type="molecule type" value="Genomic_DNA"/>
</dbReference>
<feature type="transmembrane region" description="Helical" evidence="1">
    <location>
        <begin position="25"/>
        <end position="44"/>
    </location>
</feature>
<dbReference type="HOGENOM" id="CLU_176977_2_0_10"/>
<dbReference type="STRING" id="290512.Paes_0592"/>
<dbReference type="RefSeq" id="WP_012505185.1">
    <property type="nucleotide sequence ID" value="NC_011059.1"/>
</dbReference>
<keyword evidence="1" id="KW-1133">Transmembrane helix</keyword>
<protein>
    <recommendedName>
        <fullName evidence="4">DUF3098 domain-containing protein</fullName>
    </recommendedName>
</protein>
<dbReference type="Proteomes" id="UP000002725">
    <property type="component" value="Chromosome"/>
</dbReference>